<gene>
    <name evidence="1" type="ORF">K432DRAFT_25014</name>
</gene>
<accession>A0A8E2EBW8</accession>
<name>A0A8E2EBW8_9PEZI</name>
<proteinExistence type="predicted"/>
<reference evidence="1 2" key="1">
    <citation type="journal article" date="2016" name="Nat. Commun.">
        <title>Ectomycorrhizal ecology is imprinted in the genome of the dominant symbiotic fungus Cenococcum geophilum.</title>
        <authorList>
            <consortium name="DOE Joint Genome Institute"/>
            <person name="Peter M."/>
            <person name="Kohler A."/>
            <person name="Ohm R.A."/>
            <person name="Kuo A."/>
            <person name="Krutzmann J."/>
            <person name="Morin E."/>
            <person name="Arend M."/>
            <person name="Barry K.W."/>
            <person name="Binder M."/>
            <person name="Choi C."/>
            <person name="Clum A."/>
            <person name="Copeland A."/>
            <person name="Grisel N."/>
            <person name="Haridas S."/>
            <person name="Kipfer T."/>
            <person name="LaButti K."/>
            <person name="Lindquist E."/>
            <person name="Lipzen A."/>
            <person name="Maire R."/>
            <person name="Meier B."/>
            <person name="Mihaltcheva S."/>
            <person name="Molinier V."/>
            <person name="Murat C."/>
            <person name="Poggeler S."/>
            <person name="Quandt C.A."/>
            <person name="Sperisen C."/>
            <person name="Tritt A."/>
            <person name="Tisserant E."/>
            <person name="Crous P.W."/>
            <person name="Henrissat B."/>
            <person name="Nehls U."/>
            <person name="Egli S."/>
            <person name="Spatafora J.W."/>
            <person name="Grigoriev I.V."/>
            <person name="Martin F.M."/>
        </authorList>
    </citation>
    <scope>NUCLEOTIDE SEQUENCE [LARGE SCALE GENOMIC DNA]</scope>
    <source>
        <strain evidence="1 2">CBS 459.81</strain>
    </source>
</reference>
<keyword evidence="2" id="KW-1185">Reference proteome</keyword>
<sequence length="161" mass="18303">MKGSLDRRPFYADRDQKLCCGLEHQEFSGQEMDQQNCRPGFRVPCAILHTAAHYRHSHHSQPTISLLEISRANIGLRLLSPAAVKGSRLYPFVPRLTQSPILLEDPFVPEYFLRVLWGNQLFVSILDLSTSSIFTVIPISAFLHLLVPVDTARCAVKELYR</sequence>
<dbReference type="EMBL" id="KV744932">
    <property type="protein sequence ID" value="OCK81147.1"/>
    <property type="molecule type" value="Genomic_DNA"/>
</dbReference>
<protein>
    <submittedName>
        <fullName evidence="1">Uncharacterized protein</fullName>
    </submittedName>
</protein>
<evidence type="ECO:0000313" key="1">
    <source>
        <dbReference type="EMBL" id="OCK81147.1"/>
    </source>
</evidence>
<evidence type="ECO:0000313" key="2">
    <source>
        <dbReference type="Proteomes" id="UP000250266"/>
    </source>
</evidence>
<organism evidence="1 2">
    <name type="scientific">Lepidopterella palustris CBS 459.81</name>
    <dbReference type="NCBI Taxonomy" id="1314670"/>
    <lineage>
        <taxon>Eukaryota</taxon>
        <taxon>Fungi</taxon>
        <taxon>Dikarya</taxon>
        <taxon>Ascomycota</taxon>
        <taxon>Pezizomycotina</taxon>
        <taxon>Dothideomycetes</taxon>
        <taxon>Pleosporomycetidae</taxon>
        <taxon>Mytilinidiales</taxon>
        <taxon>Argynnaceae</taxon>
        <taxon>Lepidopterella</taxon>
    </lineage>
</organism>
<dbReference type="AlphaFoldDB" id="A0A8E2EBW8"/>
<dbReference type="Proteomes" id="UP000250266">
    <property type="component" value="Unassembled WGS sequence"/>
</dbReference>